<organism evidence="2 3">
    <name type="scientific">Nocardia tengchongensis</name>
    <dbReference type="NCBI Taxonomy" id="2055889"/>
    <lineage>
        <taxon>Bacteria</taxon>
        <taxon>Bacillati</taxon>
        <taxon>Actinomycetota</taxon>
        <taxon>Actinomycetes</taxon>
        <taxon>Mycobacteriales</taxon>
        <taxon>Nocardiaceae</taxon>
        <taxon>Nocardia</taxon>
    </lineage>
</organism>
<protein>
    <recommendedName>
        <fullName evidence="4">Ig-like domain-containing protein</fullName>
    </recommendedName>
</protein>
<feature type="chain" id="PRO_5046091533" description="Ig-like domain-containing protein" evidence="1">
    <location>
        <begin position="30"/>
        <end position="164"/>
    </location>
</feature>
<sequence length="164" mass="16280">MPASLRIGTALAGAALAAAAVSISGSAVANAEAVVADPNAYLVGDTVYFSYGNMASCAIKPNGDVGCDATGYDLRWYGMAVTNLSIDAAFLPAHPALGPIGVHGRSGSPALTGGGPTPGSNSPYGPDATITYGGATCNGSGFRGVISCTSKGHHFNFGFVTDYN</sequence>
<accession>A0ABX8CXS1</accession>
<dbReference type="Proteomes" id="UP000683310">
    <property type="component" value="Chromosome"/>
</dbReference>
<name>A0ABX8CXS1_9NOCA</name>
<evidence type="ECO:0008006" key="4">
    <source>
        <dbReference type="Google" id="ProtNLM"/>
    </source>
</evidence>
<evidence type="ECO:0000256" key="1">
    <source>
        <dbReference type="SAM" id="SignalP"/>
    </source>
</evidence>
<evidence type="ECO:0000313" key="3">
    <source>
        <dbReference type="Proteomes" id="UP000683310"/>
    </source>
</evidence>
<feature type="signal peptide" evidence="1">
    <location>
        <begin position="1"/>
        <end position="29"/>
    </location>
</feature>
<evidence type="ECO:0000313" key="2">
    <source>
        <dbReference type="EMBL" id="QVI24462.1"/>
    </source>
</evidence>
<keyword evidence="3" id="KW-1185">Reference proteome</keyword>
<proteinExistence type="predicted"/>
<dbReference type="RefSeq" id="WP_213560525.1">
    <property type="nucleotide sequence ID" value="NZ_JBHXAJ010000007.1"/>
</dbReference>
<dbReference type="EMBL" id="CP074371">
    <property type="protein sequence ID" value="QVI24462.1"/>
    <property type="molecule type" value="Genomic_DNA"/>
</dbReference>
<reference evidence="2 3" key="1">
    <citation type="submission" date="2021-04" db="EMBL/GenBank/DDBJ databases">
        <title>Nocardia tengchongensis.</title>
        <authorList>
            <person name="Zhuang k."/>
            <person name="Ran Y."/>
            <person name="Li W."/>
        </authorList>
    </citation>
    <scope>NUCLEOTIDE SEQUENCE [LARGE SCALE GENOMIC DNA]</scope>
    <source>
        <strain evidence="2 3">CFH S0057</strain>
    </source>
</reference>
<keyword evidence="1" id="KW-0732">Signal</keyword>
<gene>
    <name evidence="2" type="ORF">KHQ06_18080</name>
</gene>